<dbReference type="OrthoDB" id="3553147at2759"/>
<evidence type="ECO:0000259" key="1">
    <source>
        <dbReference type="Pfam" id="PF06985"/>
    </source>
</evidence>
<dbReference type="PANTHER" id="PTHR24148">
    <property type="entry name" value="ANKYRIN REPEAT DOMAIN-CONTAINING PROTEIN 39 HOMOLOG-RELATED"/>
    <property type="match status" value="1"/>
</dbReference>
<evidence type="ECO:0000313" key="2">
    <source>
        <dbReference type="EMBL" id="PSN61995.1"/>
    </source>
</evidence>
<dbReference type="AlphaFoldDB" id="A0A2T2N995"/>
<evidence type="ECO:0000313" key="3">
    <source>
        <dbReference type="Proteomes" id="UP000240883"/>
    </source>
</evidence>
<accession>A0A2T2N995</accession>
<dbReference type="Proteomes" id="UP000240883">
    <property type="component" value="Unassembled WGS sequence"/>
</dbReference>
<dbReference type="InterPro" id="IPR010730">
    <property type="entry name" value="HET"/>
</dbReference>
<dbReference type="InterPro" id="IPR052895">
    <property type="entry name" value="HetReg/Transcr_Mod"/>
</dbReference>
<keyword evidence="3" id="KW-1185">Reference proteome</keyword>
<gene>
    <name evidence="2" type="ORF">BS50DRAFT_134812</name>
</gene>
<dbReference type="Pfam" id="PF06985">
    <property type="entry name" value="HET"/>
    <property type="match status" value="1"/>
</dbReference>
<proteinExistence type="predicted"/>
<dbReference type="PANTHER" id="PTHR24148:SF64">
    <property type="entry name" value="HETEROKARYON INCOMPATIBILITY DOMAIN-CONTAINING PROTEIN"/>
    <property type="match status" value="1"/>
</dbReference>
<name>A0A2T2N995_CORCC</name>
<reference evidence="2 3" key="1">
    <citation type="journal article" date="2018" name="Front. Microbiol.">
        <title>Genome-Wide Analysis of Corynespora cassiicola Leaf Fall Disease Putative Effectors.</title>
        <authorList>
            <person name="Lopez D."/>
            <person name="Ribeiro S."/>
            <person name="Label P."/>
            <person name="Fumanal B."/>
            <person name="Venisse J.S."/>
            <person name="Kohler A."/>
            <person name="de Oliveira R.R."/>
            <person name="Labutti K."/>
            <person name="Lipzen A."/>
            <person name="Lail K."/>
            <person name="Bauer D."/>
            <person name="Ohm R.A."/>
            <person name="Barry K.W."/>
            <person name="Spatafora J."/>
            <person name="Grigoriev I.V."/>
            <person name="Martin F.M."/>
            <person name="Pujade-Renaud V."/>
        </authorList>
    </citation>
    <scope>NUCLEOTIDE SEQUENCE [LARGE SCALE GENOMIC DNA]</scope>
    <source>
        <strain evidence="2 3">Philippines</strain>
    </source>
</reference>
<feature type="domain" description="Heterokaryon incompatibility" evidence="1">
    <location>
        <begin position="51"/>
        <end position="139"/>
    </location>
</feature>
<dbReference type="EMBL" id="KZ678142">
    <property type="protein sequence ID" value="PSN61995.1"/>
    <property type="molecule type" value="Genomic_DNA"/>
</dbReference>
<protein>
    <recommendedName>
        <fullName evidence="1">Heterokaryon incompatibility domain-containing protein</fullName>
    </recommendedName>
</protein>
<sequence length="201" mass="22550">MPIAFGMDAYTYQPLPTPHHTRILTLYPAHDHTAPLHCSLNPVDLDFKEPYSALSYVWGSTEEMSSLLCDGKTVQMIPNCESALRHLRHIVKDVVLWIDALCIDQKNLEERAQKVMIMGKIYQQAEQVVIWLGAGSKEIEGGFSRANLALKTKKIRILCLIVHPYQRSHMAYPPPTAYTYATTKGLLACGLSKSVVIQLIS</sequence>
<organism evidence="2 3">
    <name type="scientific">Corynespora cassiicola Philippines</name>
    <dbReference type="NCBI Taxonomy" id="1448308"/>
    <lineage>
        <taxon>Eukaryota</taxon>
        <taxon>Fungi</taxon>
        <taxon>Dikarya</taxon>
        <taxon>Ascomycota</taxon>
        <taxon>Pezizomycotina</taxon>
        <taxon>Dothideomycetes</taxon>
        <taxon>Pleosporomycetidae</taxon>
        <taxon>Pleosporales</taxon>
        <taxon>Corynesporascaceae</taxon>
        <taxon>Corynespora</taxon>
    </lineage>
</organism>